<proteinExistence type="predicted"/>
<keyword evidence="2" id="KW-1185">Reference proteome</keyword>
<evidence type="ECO:0008006" key="3">
    <source>
        <dbReference type="Google" id="ProtNLM"/>
    </source>
</evidence>
<dbReference type="KEGG" id="marz:MARA_09940"/>
<geneLocation type="plasmid" evidence="2">
    <name>pjcm18538 dna</name>
</geneLocation>
<dbReference type="RefSeq" id="WP_163917449.1">
    <property type="nucleotide sequence ID" value="NZ_AP022593.1"/>
</dbReference>
<protein>
    <recommendedName>
        <fullName evidence="3">3-methyladenine DNA glycosylase</fullName>
    </recommendedName>
</protein>
<dbReference type="Proteomes" id="UP000467428">
    <property type="component" value="Chromosome"/>
</dbReference>
<evidence type="ECO:0000313" key="2">
    <source>
        <dbReference type="Proteomes" id="UP000467428"/>
    </source>
</evidence>
<dbReference type="AlphaFoldDB" id="A0A7I7RU40"/>
<dbReference type="EMBL" id="AP022593">
    <property type="protein sequence ID" value="BBY47526.1"/>
    <property type="molecule type" value="Genomic_DNA"/>
</dbReference>
<organism evidence="1 2">
    <name type="scientific">Mycolicibacterium arabiense</name>
    <dbReference type="NCBI Taxonomy" id="1286181"/>
    <lineage>
        <taxon>Bacteria</taxon>
        <taxon>Bacillati</taxon>
        <taxon>Actinomycetota</taxon>
        <taxon>Actinomycetes</taxon>
        <taxon>Mycobacteriales</taxon>
        <taxon>Mycobacteriaceae</taxon>
        <taxon>Mycolicibacterium</taxon>
    </lineage>
</organism>
<name>A0A7I7RU40_9MYCO</name>
<accession>A0A7I7RU40</accession>
<sequence length="302" mass="33801">MSDVAVWDRAVVDSTVLPESEWTQREERHAVRAERFVGPHRDRASRGEPHPVWDFLFTYYSLRPRQLRRWHPGYGARLAGPAAAKFLGRTGYGSVDGTVTVTREHVLTRLPTVEFVHELLRATAARPARLNCFGLHEWAMVYRDPLPRHERVPLRLGATGTDAVVESMPLRCSHFDAYRFFTEPATGRNAERLTRDAQVATEQPGCIHASMDLYKWAYKLGPLVASELVMDGLALAADAREIDMRASPYELTDYGFEPIAIETPAGRAEYVRAQQAIADRAAPLRAALADACDLLRRAAHGG</sequence>
<reference evidence="1 2" key="1">
    <citation type="journal article" date="2019" name="Emerg. Microbes Infect.">
        <title>Comprehensive subspecies identification of 175 nontuberculous mycobacteria species based on 7547 genomic profiles.</title>
        <authorList>
            <person name="Matsumoto Y."/>
            <person name="Kinjo T."/>
            <person name="Motooka D."/>
            <person name="Nabeya D."/>
            <person name="Jung N."/>
            <person name="Uechi K."/>
            <person name="Horii T."/>
            <person name="Iida T."/>
            <person name="Fujita J."/>
            <person name="Nakamura S."/>
        </authorList>
    </citation>
    <scope>NUCLEOTIDE SEQUENCE [LARGE SCALE GENOMIC DNA]</scope>
    <source>
        <strain evidence="1 2">JCM 18538</strain>
    </source>
</reference>
<evidence type="ECO:0000313" key="1">
    <source>
        <dbReference type="EMBL" id="BBY47526.1"/>
    </source>
</evidence>
<gene>
    <name evidence="1" type="ORF">MARA_09940</name>
</gene>